<feature type="non-terminal residue" evidence="2">
    <location>
        <position position="1"/>
    </location>
</feature>
<dbReference type="EMBL" id="BKCP01001936">
    <property type="protein sequence ID" value="GER27455.1"/>
    <property type="molecule type" value="Genomic_DNA"/>
</dbReference>
<name>A0A5A7P3N4_STRAF</name>
<feature type="region of interest" description="Disordered" evidence="1">
    <location>
        <begin position="224"/>
        <end position="246"/>
    </location>
</feature>
<evidence type="ECO:0000256" key="1">
    <source>
        <dbReference type="SAM" id="MobiDB-lite"/>
    </source>
</evidence>
<feature type="non-terminal residue" evidence="2">
    <location>
        <position position="246"/>
    </location>
</feature>
<protein>
    <submittedName>
        <fullName evidence="2">von Willebrand factor A domain-containing protein</fullName>
    </submittedName>
</protein>
<organism evidence="2 3">
    <name type="scientific">Striga asiatica</name>
    <name type="common">Asiatic witchweed</name>
    <name type="synonym">Buchnera asiatica</name>
    <dbReference type="NCBI Taxonomy" id="4170"/>
    <lineage>
        <taxon>Eukaryota</taxon>
        <taxon>Viridiplantae</taxon>
        <taxon>Streptophyta</taxon>
        <taxon>Embryophyta</taxon>
        <taxon>Tracheophyta</taxon>
        <taxon>Spermatophyta</taxon>
        <taxon>Magnoliopsida</taxon>
        <taxon>eudicotyledons</taxon>
        <taxon>Gunneridae</taxon>
        <taxon>Pentapetalae</taxon>
        <taxon>asterids</taxon>
        <taxon>lamiids</taxon>
        <taxon>Lamiales</taxon>
        <taxon>Orobanchaceae</taxon>
        <taxon>Buchnereae</taxon>
        <taxon>Striga</taxon>
    </lineage>
</organism>
<proteinExistence type="predicted"/>
<comment type="caution">
    <text evidence="2">The sequence shown here is derived from an EMBL/GenBank/DDBJ whole genome shotgun (WGS) entry which is preliminary data.</text>
</comment>
<gene>
    <name evidence="2" type="ORF">STAS_03165</name>
</gene>
<keyword evidence="3" id="KW-1185">Reference proteome</keyword>
<reference evidence="3" key="1">
    <citation type="journal article" date="2019" name="Curr. Biol.">
        <title>Genome Sequence of Striga asiatica Provides Insight into the Evolution of Plant Parasitism.</title>
        <authorList>
            <person name="Yoshida S."/>
            <person name="Kim S."/>
            <person name="Wafula E.K."/>
            <person name="Tanskanen J."/>
            <person name="Kim Y.M."/>
            <person name="Honaas L."/>
            <person name="Yang Z."/>
            <person name="Spallek T."/>
            <person name="Conn C.E."/>
            <person name="Ichihashi Y."/>
            <person name="Cheong K."/>
            <person name="Cui S."/>
            <person name="Der J.P."/>
            <person name="Gundlach H."/>
            <person name="Jiao Y."/>
            <person name="Hori C."/>
            <person name="Ishida J.K."/>
            <person name="Kasahara H."/>
            <person name="Kiba T."/>
            <person name="Kim M.S."/>
            <person name="Koo N."/>
            <person name="Laohavisit A."/>
            <person name="Lee Y.H."/>
            <person name="Lumba S."/>
            <person name="McCourt P."/>
            <person name="Mortimer J.C."/>
            <person name="Mutuku J.M."/>
            <person name="Nomura T."/>
            <person name="Sasaki-Sekimoto Y."/>
            <person name="Seto Y."/>
            <person name="Wang Y."/>
            <person name="Wakatake T."/>
            <person name="Sakakibara H."/>
            <person name="Demura T."/>
            <person name="Yamaguchi S."/>
            <person name="Yoneyama K."/>
            <person name="Manabe R.I."/>
            <person name="Nelson D.C."/>
            <person name="Schulman A.H."/>
            <person name="Timko M.P."/>
            <person name="dePamphilis C.W."/>
            <person name="Choi D."/>
            <person name="Shirasu K."/>
        </authorList>
    </citation>
    <scope>NUCLEOTIDE SEQUENCE [LARGE SCALE GENOMIC DNA]</scope>
    <source>
        <strain evidence="3">cv. UVA1</strain>
    </source>
</reference>
<sequence>GTASQNIKKFSSLARTGFQVVKKHLVGQVILDTKPTNNSEPFEFENEMRAELPQGLLMVSIRTTQRKGYCESKHQEVFKFGWDRTLSVGQVILDTKPTDNGEPFEFENELRAELPQGPLMVSIRTTQSVSLKNALDAMRRYQGEEDRGTASQNIKKFSSFAGTGLQVVKHLVGEVTLDTKPSDNGEPFEFENELRAELPQGPVIVSIRMTQRLANLTSDKICTMAPISPDRGDRGVGKGGGRQRAE</sequence>
<accession>A0A5A7P3N4</accession>
<evidence type="ECO:0000313" key="3">
    <source>
        <dbReference type="Proteomes" id="UP000325081"/>
    </source>
</evidence>
<dbReference type="AlphaFoldDB" id="A0A5A7P3N4"/>
<evidence type="ECO:0000313" key="2">
    <source>
        <dbReference type="EMBL" id="GER27455.1"/>
    </source>
</evidence>
<dbReference type="Proteomes" id="UP000325081">
    <property type="component" value="Unassembled WGS sequence"/>
</dbReference>
<feature type="compositionally biased region" description="Gly residues" evidence="1">
    <location>
        <begin position="237"/>
        <end position="246"/>
    </location>
</feature>